<evidence type="ECO:0000256" key="8">
    <source>
        <dbReference type="ARBA" id="ARBA00023180"/>
    </source>
</evidence>
<feature type="transmembrane region" description="Helical" evidence="9">
    <location>
        <begin position="287"/>
        <end position="306"/>
    </location>
</feature>
<feature type="transmembrane region" description="Helical" evidence="9">
    <location>
        <begin position="12"/>
        <end position="33"/>
    </location>
</feature>
<keyword evidence="5 9" id="KW-0812">Transmembrane</keyword>
<dbReference type="PROSITE" id="PS51257">
    <property type="entry name" value="PROKAR_LIPOPROTEIN"/>
    <property type="match status" value="1"/>
</dbReference>
<dbReference type="PROSITE" id="PS50850">
    <property type="entry name" value="MFS"/>
    <property type="match status" value="1"/>
</dbReference>
<feature type="transmembrane region" description="Helical" evidence="9">
    <location>
        <begin position="352"/>
        <end position="377"/>
    </location>
</feature>
<gene>
    <name evidence="12" type="primary">LOC115880094</name>
</gene>
<feature type="transmembrane region" description="Helical" evidence="9">
    <location>
        <begin position="61"/>
        <end position="81"/>
    </location>
</feature>
<dbReference type="AlphaFoldDB" id="A0A6J2XNY4"/>
<evidence type="ECO:0000256" key="4">
    <source>
        <dbReference type="ARBA" id="ARBA00022597"/>
    </source>
</evidence>
<dbReference type="KEGG" id="soy:115880094"/>
<dbReference type="PANTHER" id="PTHR48021:SF47">
    <property type="entry name" value="GH17672P"/>
    <property type="match status" value="1"/>
</dbReference>
<dbReference type="InParanoid" id="A0A6J2XNY4"/>
<dbReference type="InterPro" id="IPR050549">
    <property type="entry name" value="MFS_Trehalose_Transporter"/>
</dbReference>
<feature type="domain" description="Major facilitator superfamily (MFS) profile" evidence="10">
    <location>
        <begin position="15"/>
        <end position="443"/>
    </location>
</feature>
<keyword evidence="7 9" id="KW-0472">Membrane</keyword>
<organism evidence="11 12">
    <name type="scientific">Sitophilus oryzae</name>
    <name type="common">Rice weevil</name>
    <name type="synonym">Curculio oryzae</name>
    <dbReference type="NCBI Taxonomy" id="7048"/>
    <lineage>
        <taxon>Eukaryota</taxon>
        <taxon>Metazoa</taxon>
        <taxon>Ecdysozoa</taxon>
        <taxon>Arthropoda</taxon>
        <taxon>Hexapoda</taxon>
        <taxon>Insecta</taxon>
        <taxon>Pterygota</taxon>
        <taxon>Neoptera</taxon>
        <taxon>Endopterygota</taxon>
        <taxon>Coleoptera</taxon>
        <taxon>Polyphaga</taxon>
        <taxon>Cucujiformia</taxon>
        <taxon>Curculionidae</taxon>
        <taxon>Dryophthorinae</taxon>
        <taxon>Sitophilus</taxon>
    </lineage>
</organism>
<keyword evidence="6 9" id="KW-1133">Transmembrane helix</keyword>
<dbReference type="InterPro" id="IPR036259">
    <property type="entry name" value="MFS_trans_sf"/>
</dbReference>
<evidence type="ECO:0000256" key="6">
    <source>
        <dbReference type="ARBA" id="ARBA00022989"/>
    </source>
</evidence>
<dbReference type="Gene3D" id="1.20.1250.20">
    <property type="entry name" value="MFS general substrate transporter like domains"/>
    <property type="match status" value="1"/>
</dbReference>
<dbReference type="InterPro" id="IPR003663">
    <property type="entry name" value="Sugar/inositol_transpt"/>
</dbReference>
<comment type="subcellular location">
    <subcellularLocation>
        <location evidence="1">Cell membrane</location>
        <topology evidence="1">Multi-pass membrane protein</topology>
    </subcellularLocation>
</comment>
<dbReference type="PRINTS" id="PR00171">
    <property type="entry name" value="SUGRTRNSPORT"/>
</dbReference>
<evidence type="ECO:0000256" key="2">
    <source>
        <dbReference type="ARBA" id="ARBA00022448"/>
    </source>
</evidence>
<evidence type="ECO:0000256" key="1">
    <source>
        <dbReference type="ARBA" id="ARBA00004651"/>
    </source>
</evidence>
<dbReference type="RefSeq" id="XP_030753082.1">
    <property type="nucleotide sequence ID" value="XM_030897222.1"/>
</dbReference>
<keyword evidence="8" id="KW-0325">Glycoprotein</keyword>
<feature type="transmembrane region" description="Helical" evidence="9">
    <location>
        <begin position="318"/>
        <end position="340"/>
    </location>
</feature>
<dbReference type="SUPFAM" id="SSF103473">
    <property type="entry name" value="MFS general substrate transporter"/>
    <property type="match status" value="1"/>
</dbReference>
<evidence type="ECO:0000256" key="5">
    <source>
        <dbReference type="ARBA" id="ARBA00022692"/>
    </source>
</evidence>
<reference evidence="12" key="1">
    <citation type="submission" date="2025-08" db="UniProtKB">
        <authorList>
            <consortium name="RefSeq"/>
        </authorList>
    </citation>
    <scope>IDENTIFICATION</scope>
    <source>
        <tissue evidence="12">Gonads</tissue>
    </source>
</reference>
<dbReference type="OrthoDB" id="4142200at2759"/>
<keyword evidence="2" id="KW-0813">Transport</keyword>
<keyword evidence="3" id="KW-1003">Cell membrane</keyword>
<dbReference type="Proteomes" id="UP000504635">
    <property type="component" value="Unplaced"/>
</dbReference>
<protein>
    <submittedName>
        <fullName evidence="12">Facilitated trehalose transporter Tret1-like</fullName>
    </submittedName>
</protein>
<dbReference type="InterPro" id="IPR020846">
    <property type="entry name" value="MFS_dom"/>
</dbReference>
<dbReference type="InterPro" id="IPR005829">
    <property type="entry name" value="Sugar_transporter_CS"/>
</dbReference>
<evidence type="ECO:0000256" key="9">
    <source>
        <dbReference type="SAM" id="Phobius"/>
    </source>
</evidence>
<dbReference type="GO" id="GO:0022857">
    <property type="term" value="F:transmembrane transporter activity"/>
    <property type="evidence" value="ECO:0007669"/>
    <property type="project" value="InterPro"/>
</dbReference>
<feature type="transmembrane region" description="Helical" evidence="9">
    <location>
        <begin position="389"/>
        <end position="411"/>
    </location>
</feature>
<dbReference type="Pfam" id="PF00083">
    <property type="entry name" value="Sugar_tr"/>
    <property type="match status" value="1"/>
</dbReference>
<dbReference type="PROSITE" id="PS00217">
    <property type="entry name" value="SUGAR_TRANSPORT_2"/>
    <property type="match status" value="1"/>
</dbReference>
<feature type="transmembrane region" description="Helical" evidence="9">
    <location>
        <begin position="417"/>
        <end position="439"/>
    </location>
</feature>
<feature type="transmembrane region" description="Helical" evidence="9">
    <location>
        <begin position="256"/>
        <end position="275"/>
    </location>
</feature>
<evidence type="ECO:0000256" key="7">
    <source>
        <dbReference type="ARBA" id="ARBA00023136"/>
    </source>
</evidence>
<dbReference type="GeneID" id="115880094"/>
<evidence type="ECO:0000256" key="3">
    <source>
        <dbReference type="ARBA" id="ARBA00022475"/>
    </source>
</evidence>
<dbReference type="GO" id="GO:0005886">
    <property type="term" value="C:plasma membrane"/>
    <property type="evidence" value="ECO:0007669"/>
    <property type="project" value="UniProtKB-SubCell"/>
</dbReference>
<dbReference type="PANTHER" id="PTHR48021">
    <property type="match status" value="1"/>
</dbReference>
<dbReference type="FunFam" id="1.20.1250.20:FF:000218">
    <property type="entry name" value="facilitated trehalose transporter Tret1"/>
    <property type="match status" value="1"/>
</dbReference>
<feature type="transmembrane region" description="Helical" evidence="9">
    <location>
        <begin position="112"/>
        <end position="134"/>
    </location>
</feature>
<sequence length="458" mass="50427">MTEKSPKTNWYLYFSVFSANLAVFAGGGCWTWTSPILPKLKSEDNSVNVLGRPITVEEETWLVSFMQVGLVCSTPVSLFLHKFFTKKSVLLIVSIPLVLAHILLMFPDKIGYFFVARFFMGMTTGSLWTVLPNYVAEIAQDNNRGFFGTMAGVMGAAGSMVSYLVGPYLTLWSFSIVNLVPLVLFYVFYGFFSPDSPYDLIIKEKLVKAEKSLSKLRFNSNVEKELSDIASSIKSGNDKTFMDLFKDRGLKKALKICLFLMAFQQLSGIGAVVSYTETIFQMAGSVIRSDISASVVGSVSLLSVLISSRLIDTMGRKILLVISCTLAFISLSALSVYFFLYDNGIDTSPIFWIPIVSLILYILAFNIGLAALPWVILGEVFSSSVKNSASFIVCITNYVICLGVTISFSYLVQLAGIGSTFLIFAVIMLTGAIYCCTVVPETKGKSFQDIQVMLNVKS</sequence>
<evidence type="ECO:0000313" key="12">
    <source>
        <dbReference type="RefSeq" id="XP_030753082.1"/>
    </source>
</evidence>
<name>A0A6J2XNY4_SITOR</name>
<keyword evidence="11" id="KW-1185">Reference proteome</keyword>
<dbReference type="InterPro" id="IPR005828">
    <property type="entry name" value="MFS_sugar_transport-like"/>
</dbReference>
<proteinExistence type="predicted"/>
<keyword evidence="4" id="KW-0762">Sugar transport</keyword>
<accession>A0A6J2XNY4</accession>
<evidence type="ECO:0000313" key="11">
    <source>
        <dbReference type="Proteomes" id="UP000504635"/>
    </source>
</evidence>
<evidence type="ECO:0000259" key="10">
    <source>
        <dbReference type="PROSITE" id="PS50850"/>
    </source>
</evidence>
<feature type="transmembrane region" description="Helical" evidence="9">
    <location>
        <begin position="171"/>
        <end position="192"/>
    </location>
</feature>
<feature type="transmembrane region" description="Helical" evidence="9">
    <location>
        <begin position="88"/>
        <end position="106"/>
    </location>
</feature>
<feature type="transmembrane region" description="Helical" evidence="9">
    <location>
        <begin position="146"/>
        <end position="165"/>
    </location>
</feature>